<protein>
    <submittedName>
        <fullName evidence="1">Uncharacterized protein</fullName>
    </submittedName>
</protein>
<name>A0A0A9BD57_ARUDO</name>
<organism evidence="1">
    <name type="scientific">Arundo donax</name>
    <name type="common">Giant reed</name>
    <name type="synonym">Donax arundinaceus</name>
    <dbReference type="NCBI Taxonomy" id="35708"/>
    <lineage>
        <taxon>Eukaryota</taxon>
        <taxon>Viridiplantae</taxon>
        <taxon>Streptophyta</taxon>
        <taxon>Embryophyta</taxon>
        <taxon>Tracheophyta</taxon>
        <taxon>Spermatophyta</taxon>
        <taxon>Magnoliopsida</taxon>
        <taxon>Liliopsida</taxon>
        <taxon>Poales</taxon>
        <taxon>Poaceae</taxon>
        <taxon>PACMAD clade</taxon>
        <taxon>Arundinoideae</taxon>
        <taxon>Arundineae</taxon>
        <taxon>Arundo</taxon>
    </lineage>
</organism>
<accession>A0A0A9BD57</accession>
<reference evidence="1" key="2">
    <citation type="journal article" date="2015" name="Data Brief">
        <title>Shoot transcriptome of the giant reed, Arundo donax.</title>
        <authorList>
            <person name="Barrero R.A."/>
            <person name="Guerrero F.D."/>
            <person name="Moolhuijzen P."/>
            <person name="Goolsby J.A."/>
            <person name="Tidwell J."/>
            <person name="Bellgard S.E."/>
            <person name="Bellgard M.I."/>
        </authorList>
    </citation>
    <scope>NUCLEOTIDE SEQUENCE</scope>
    <source>
        <tissue evidence="1">Shoot tissue taken approximately 20 cm above the soil surface</tissue>
    </source>
</reference>
<dbReference type="EMBL" id="GBRH01237817">
    <property type="protein sequence ID" value="JAD60078.1"/>
    <property type="molecule type" value="Transcribed_RNA"/>
</dbReference>
<sequence length="34" mass="3916">MMHISLINVVCDRVCHLSCTDTDTCIGIRPIWIR</sequence>
<proteinExistence type="predicted"/>
<evidence type="ECO:0000313" key="1">
    <source>
        <dbReference type="EMBL" id="JAD60078.1"/>
    </source>
</evidence>
<reference evidence="1" key="1">
    <citation type="submission" date="2014-09" db="EMBL/GenBank/DDBJ databases">
        <authorList>
            <person name="Magalhaes I.L.F."/>
            <person name="Oliveira U."/>
            <person name="Santos F.R."/>
            <person name="Vidigal T.H.D.A."/>
            <person name="Brescovit A.D."/>
            <person name="Santos A.J."/>
        </authorList>
    </citation>
    <scope>NUCLEOTIDE SEQUENCE</scope>
    <source>
        <tissue evidence="1">Shoot tissue taken approximately 20 cm above the soil surface</tissue>
    </source>
</reference>
<dbReference type="AlphaFoldDB" id="A0A0A9BD57"/>